<feature type="region of interest" description="Disordered" evidence="1">
    <location>
        <begin position="11"/>
        <end position="40"/>
    </location>
</feature>
<evidence type="ECO:0000256" key="1">
    <source>
        <dbReference type="SAM" id="MobiDB-lite"/>
    </source>
</evidence>
<organism evidence="2 3">
    <name type="scientific">Elysia chlorotica</name>
    <name type="common">Eastern emerald elysia</name>
    <name type="synonym">Sea slug</name>
    <dbReference type="NCBI Taxonomy" id="188477"/>
    <lineage>
        <taxon>Eukaryota</taxon>
        <taxon>Metazoa</taxon>
        <taxon>Spiralia</taxon>
        <taxon>Lophotrochozoa</taxon>
        <taxon>Mollusca</taxon>
        <taxon>Gastropoda</taxon>
        <taxon>Heterobranchia</taxon>
        <taxon>Euthyneura</taxon>
        <taxon>Panpulmonata</taxon>
        <taxon>Sacoglossa</taxon>
        <taxon>Placobranchoidea</taxon>
        <taxon>Plakobranchidae</taxon>
        <taxon>Elysia</taxon>
    </lineage>
</organism>
<dbReference type="EMBL" id="RQTK01001551">
    <property type="protein sequence ID" value="RUS69870.1"/>
    <property type="molecule type" value="Genomic_DNA"/>
</dbReference>
<name>A0A3S0Z9I2_ELYCH</name>
<reference evidence="2 3" key="1">
    <citation type="submission" date="2019-01" db="EMBL/GenBank/DDBJ databases">
        <title>A draft genome assembly of the solar-powered sea slug Elysia chlorotica.</title>
        <authorList>
            <person name="Cai H."/>
            <person name="Li Q."/>
            <person name="Fang X."/>
            <person name="Li J."/>
            <person name="Curtis N.E."/>
            <person name="Altenburger A."/>
            <person name="Shibata T."/>
            <person name="Feng M."/>
            <person name="Maeda T."/>
            <person name="Schwartz J.A."/>
            <person name="Shigenobu S."/>
            <person name="Lundholm N."/>
            <person name="Nishiyama T."/>
            <person name="Yang H."/>
            <person name="Hasebe M."/>
            <person name="Li S."/>
            <person name="Pierce S.K."/>
            <person name="Wang J."/>
        </authorList>
    </citation>
    <scope>NUCLEOTIDE SEQUENCE [LARGE SCALE GENOMIC DNA]</scope>
    <source>
        <strain evidence="2">EC2010</strain>
        <tissue evidence="2">Whole organism of an adult</tissue>
    </source>
</reference>
<dbReference type="AlphaFoldDB" id="A0A3S0Z9I2"/>
<accession>A0A3S0Z9I2</accession>
<protein>
    <submittedName>
        <fullName evidence="2">Uncharacterized protein</fullName>
    </submittedName>
</protein>
<sequence>MGAPCRFFGQDSGPVRSPWPSPEAHLCAATSDPSQVSRAQRHSWRQSKIAPFRAVPGKLAWGDVLVGTHPRQIHHGQNVLGHCMGDRDHSCSSIVMETLDLESNHWDRVPTSHALSYLDSMQICHWGWSAYFYFRLHSHQIYKNFSDFLLCLPSPTHLACGPYLQGQLPLSPSEAA</sequence>
<comment type="caution">
    <text evidence="2">The sequence shown here is derived from an EMBL/GenBank/DDBJ whole genome shotgun (WGS) entry which is preliminary data.</text>
</comment>
<proteinExistence type="predicted"/>
<evidence type="ECO:0000313" key="2">
    <source>
        <dbReference type="EMBL" id="RUS69870.1"/>
    </source>
</evidence>
<evidence type="ECO:0000313" key="3">
    <source>
        <dbReference type="Proteomes" id="UP000271974"/>
    </source>
</evidence>
<gene>
    <name evidence="2" type="ORF">EGW08_022366</name>
</gene>
<keyword evidence="3" id="KW-1185">Reference proteome</keyword>
<dbReference type="Proteomes" id="UP000271974">
    <property type="component" value="Unassembled WGS sequence"/>
</dbReference>